<sequence>MSVTKRARSARSQPRTAASSSRSIVAPVQETLAVVLDEDISIPDSDQDIQDLILRLRGHLIQLGPSVPVSPTSSSSAQALDLARRLALADMPADCMPARVRLRTLAFTVQAVLAAMGAEGLVYVHRPESPSAQASDYQAARVRIRCPEAGCSVLCNGVLLFDDTGCLRPDSEVIKPCRSLPLADDRKAVEA</sequence>
<feature type="compositionally biased region" description="Polar residues" evidence="1">
    <location>
        <begin position="10"/>
        <end position="22"/>
    </location>
</feature>
<evidence type="ECO:0000313" key="2">
    <source>
        <dbReference type="EMBL" id="EFE72334.2"/>
    </source>
</evidence>
<dbReference type="InterPro" id="IPR046300">
    <property type="entry name" value="DUF6415"/>
</dbReference>
<evidence type="ECO:0000256" key="1">
    <source>
        <dbReference type="SAM" id="MobiDB-lite"/>
    </source>
</evidence>
<name>D5ZQ92_STRV1</name>
<dbReference type="Proteomes" id="UP000003824">
    <property type="component" value="Unassembled WGS sequence"/>
</dbReference>
<dbReference type="Pfam" id="PF19979">
    <property type="entry name" value="DUF6415"/>
    <property type="match status" value="1"/>
</dbReference>
<dbReference type="eggNOG" id="ENOG5031PEZ">
    <property type="taxonomic scope" value="Bacteria"/>
</dbReference>
<feature type="region of interest" description="Disordered" evidence="1">
    <location>
        <begin position="1"/>
        <end position="22"/>
    </location>
</feature>
<accession>D5ZQ92</accession>
<dbReference type="AlphaFoldDB" id="D5ZQ92"/>
<reference evidence="3" key="1">
    <citation type="submission" date="2008-12" db="EMBL/GenBank/DDBJ databases">
        <title>Annotation of Streptomyces ghanaensis ATCC 14672.</title>
        <authorList>
            <consortium name="The Broad Institute Genome Sequencing Platform"/>
            <consortium name="Broad Institute Microbial Sequencing Center"/>
            <person name="Fischbach M."/>
            <person name="Ward D."/>
            <person name="Young S."/>
            <person name="Kodira C.D."/>
            <person name="Zeng Q."/>
            <person name="Koehrsen M."/>
            <person name="Godfrey P."/>
            <person name="Alvarado L."/>
            <person name="Berlin A.M."/>
            <person name="Borenstein D."/>
            <person name="Chen Z."/>
            <person name="Engels R."/>
            <person name="Freedman E."/>
            <person name="Gellesch M."/>
            <person name="Goldberg J."/>
            <person name="Griggs A."/>
            <person name="Gujja S."/>
            <person name="Heiman D.I."/>
            <person name="Hepburn T.A."/>
            <person name="Howarth C."/>
            <person name="Jen D."/>
            <person name="Larson L."/>
            <person name="Lewis B."/>
            <person name="Mehta T."/>
            <person name="Park D."/>
            <person name="Pearson M."/>
            <person name="Roberts A."/>
            <person name="Saif S."/>
            <person name="Shea T.D."/>
            <person name="Shenoy N."/>
            <person name="Sisk P."/>
            <person name="Stolte C."/>
            <person name="Sykes S.N."/>
            <person name="Walk T."/>
            <person name="White J."/>
            <person name="Yandava C."/>
            <person name="Straight P."/>
            <person name="Clardy J."/>
            <person name="Hung D."/>
            <person name="Kolter R."/>
            <person name="Mekalanos J."/>
            <person name="Walker S."/>
            <person name="Walsh C.T."/>
            <person name="Wieland B.L.C."/>
            <person name="Ilzarbe M."/>
            <person name="Galagan J."/>
            <person name="Nusbaum C."/>
            <person name="Birren B."/>
        </authorList>
    </citation>
    <scope>NUCLEOTIDE SEQUENCE [LARGE SCALE GENOMIC DNA]</scope>
    <source>
        <strain evidence="3">ATCC 14672 / DSM 40746 / JCM 4963 / KCTC 9882 / NRRL B-12104 / FH 1290</strain>
    </source>
</reference>
<proteinExistence type="predicted"/>
<organism evidence="2 3">
    <name type="scientific">Streptomyces viridosporus (strain ATCC 14672 / DSM 40746 / JCM 4963 / KCTC 9882 / NRRL B-12104 / FH 1290)</name>
    <name type="common">Streptomyces ghanaensis</name>
    <dbReference type="NCBI Taxonomy" id="566461"/>
    <lineage>
        <taxon>Bacteria</taxon>
        <taxon>Bacillati</taxon>
        <taxon>Actinomycetota</taxon>
        <taxon>Actinomycetes</taxon>
        <taxon>Kitasatosporales</taxon>
        <taxon>Streptomycetaceae</taxon>
        <taxon>Streptomyces</taxon>
    </lineage>
</organism>
<dbReference type="RefSeq" id="WP_004993830.1">
    <property type="nucleotide sequence ID" value="NZ_DS999641.1"/>
</dbReference>
<dbReference type="Pfam" id="PF19462">
    <property type="entry name" value="DUF5999"/>
    <property type="match status" value="1"/>
</dbReference>
<dbReference type="EMBL" id="DS999641">
    <property type="protein sequence ID" value="EFE72334.2"/>
    <property type="molecule type" value="Genomic_DNA"/>
</dbReference>
<protein>
    <submittedName>
        <fullName evidence="2">Predicted protein</fullName>
    </submittedName>
</protein>
<evidence type="ECO:0000313" key="3">
    <source>
        <dbReference type="Proteomes" id="UP000003824"/>
    </source>
</evidence>
<dbReference type="InterPro" id="IPR046041">
    <property type="entry name" value="DUF5999"/>
</dbReference>
<gene>
    <name evidence="2" type="ORF">SSFG_07569</name>
</gene>